<dbReference type="EMBL" id="JABCJF010000001">
    <property type="protein sequence ID" value="NMR33124.1"/>
    <property type="molecule type" value="Genomic_DNA"/>
</dbReference>
<dbReference type="InterPro" id="IPR007788">
    <property type="entry name" value="QCT"/>
</dbReference>
<name>A0A848N0N5_9FLAO</name>
<dbReference type="GO" id="GO:0016603">
    <property type="term" value="F:glutaminyl-peptide cyclotransferase activity"/>
    <property type="evidence" value="ECO:0007669"/>
    <property type="project" value="InterPro"/>
</dbReference>
<evidence type="ECO:0000313" key="2">
    <source>
        <dbReference type="Proteomes" id="UP000548067"/>
    </source>
</evidence>
<keyword evidence="1" id="KW-0808">Transferase</keyword>
<reference evidence="1 2" key="1">
    <citation type="submission" date="2020-04" db="EMBL/GenBank/DDBJ databases">
        <title>Genome analysis and antimicrobial resistance characteristics of Chryseobacterium aquaticum isolated from farmed salmonids.</title>
        <authorList>
            <person name="Saticioglu I.B."/>
            <person name="Duman M."/>
            <person name="Altun S."/>
        </authorList>
    </citation>
    <scope>NUCLEOTIDE SEQUENCE [LARGE SCALE GENOMIC DNA]</scope>
    <source>
        <strain evidence="1 2">C-174</strain>
    </source>
</reference>
<dbReference type="Pfam" id="PF05096">
    <property type="entry name" value="Glu_cyclase_2"/>
    <property type="match status" value="1"/>
</dbReference>
<accession>A0A848N0N5</accession>
<comment type="caution">
    <text evidence="1">The sequence shown here is derived from an EMBL/GenBank/DDBJ whole genome shotgun (WGS) entry which is preliminary data.</text>
</comment>
<sequence length="40" mass="4469">MTAENSKNNAEKVLNGIAFKENNMLVTGKNWAKIYEVAIN</sequence>
<gene>
    <name evidence="1" type="ORF">HIO71_02755</name>
</gene>
<proteinExistence type="predicted"/>
<evidence type="ECO:0000313" key="1">
    <source>
        <dbReference type="EMBL" id="NMR33124.1"/>
    </source>
</evidence>
<protein>
    <submittedName>
        <fullName evidence="1">Glutaminyl-peptide cyclotransferase</fullName>
    </submittedName>
</protein>
<dbReference type="Proteomes" id="UP000548067">
    <property type="component" value="Unassembled WGS sequence"/>
</dbReference>
<dbReference type="AlphaFoldDB" id="A0A848N0N5"/>
<organism evidence="1 2">
    <name type="scientific">Chryseobacterium aquaticum</name>
    <dbReference type="NCBI Taxonomy" id="452084"/>
    <lineage>
        <taxon>Bacteria</taxon>
        <taxon>Pseudomonadati</taxon>
        <taxon>Bacteroidota</taxon>
        <taxon>Flavobacteriia</taxon>
        <taxon>Flavobacteriales</taxon>
        <taxon>Weeksellaceae</taxon>
        <taxon>Chryseobacterium group</taxon>
        <taxon>Chryseobacterium</taxon>
    </lineage>
</organism>
<dbReference type="RefSeq" id="WP_169320464.1">
    <property type="nucleotide sequence ID" value="NZ_JABCJF010000001.1"/>
</dbReference>